<keyword evidence="3" id="KW-1185">Reference proteome</keyword>
<gene>
    <name evidence="2" type="ORF">MBOT_39510</name>
</gene>
<dbReference type="AlphaFoldDB" id="A0A7I9Y3D6"/>
<dbReference type="EMBL" id="BLKW01000004">
    <property type="protein sequence ID" value="GFG76586.1"/>
    <property type="molecule type" value="Genomic_DNA"/>
</dbReference>
<dbReference type="Proteomes" id="UP000465361">
    <property type="component" value="Unassembled WGS sequence"/>
</dbReference>
<accession>A0A7I9Y3D6</accession>
<evidence type="ECO:0000313" key="3">
    <source>
        <dbReference type="Proteomes" id="UP000465361"/>
    </source>
</evidence>
<comment type="caution">
    <text evidence="2">The sequence shown here is derived from an EMBL/GenBank/DDBJ whole genome shotgun (WGS) entry which is preliminary data.</text>
</comment>
<evidence type="ECO:0000256" key="1">
    <source>
        <dbReference type="SAM" id="MobiDB-lite"/>
    </source>
</evidence>
<feature type="region of interest" description="Disordered" evidence="1">
    <location>
        <begin position="68"/>
        <end position="89"/>
    </location>
</feature>
<proteinExistence type="predicted"/>
<name>A0A7I9Y3D6_9MYCO</name>
<organism evidence="2 3">
    <name type="scientific">Mycobacterium botniense</name>
    <dbReference type="NCBI Taxonomy" id="84962"/>
    <lineage>
        <taxon>Bacteria</taxon>
        <taxon>Bacillati</taxon>
        <taxon>Actinomycetota</taxon>
        <taxon>Actinomycetes</taxon>
        <taxon>Mycobacteriales</taxon>
        <taxon>Mycobacteriaceae</taxon>
        <taxon>Mycobacterium</taxon>
    </lineage>
</organism>
<protein>
    <submittedName>
        <fullName evidence="2">Uncharacterized protein</fullName>
    </submittedName>
</protein>
<reference evidence="2 3" key="1">
    <citation type="journal article" date="2019" name="Emerg. Microbes Infect.">
        <title>Comprehensive subspecies identification of 175 nontuberculous mycobacteria species based on 7547 genomic profiles.</title>
        <authorList>
            <person name="Matsumoto Y."/>
            <person name="Kinjo T."/>
            <person name="Motooka D."/>
            <person name="Nabeya D."/>
            <person name="Jung N."/>
            <person name="Uechi K."/>
            <person name="Horii T."/>
            <person name="Iida T."/>
            <person name="Fujita J."/>
            <person name="Nakamura S."/>
        </authorList>
    </citation>
    <scope>NUCLEOTIDE SEQUENCE [LARGE SCALE GENOMIC DNA]</scope>
    <source>
        <strain evidence="2 3">JCM 17322</strain>
    </source>
</reference>
<evidence type="ECO:0000313" key="2">
    <source>
        <dbReference type="EMBL" id="GFG76586.1"/>
    </source>
</evidence>
<sequence>MPSARPLQNGPANSVIAVDSKPLSSTASTATTTMMVSASGDPSRSARPSDIIVTVTAIAITRTGRIREATRSDQRPTTMRPKPPSSWETVTRAPAEAIDQLWAVISQTSMNVTVTHWGIISSDETA</sequence>